<feature type="compositionally biased region" description="Basic and acidic residues" evidence="1">
    <location>
        <begin position="231"/>
        <end position="278"/>
    </location>
</feature>
<dbReference type="OrthoDB" id="6153444at2759"/>
<dbReference type="PROSITE" id="PS50234">
    <property type="entry name" value="VWFA"/>
    <property type="match status" value="1"/>
</dbReference>
<dbReference type="Proteomes" id="UP000694844">
    <property type="component" value="Chromosome 7"/>
</dbReference>
<dbReference type="SUPFAM" id="SSF53300">
    <property type="entry name" value="vWA-like"/>
    <property type="match status" value="1"/>
</dbReference>
<dbReference type="Pfam" id="PF00092">
    <property type="entry name" value="VWA"/>
    <property type="match status" value="1"/>
</dbReference>
<feature type="region of interest" description="Disordered" evidence="1">
    <location>
        <begin position="892"/>
        <end position="1020"/>
    </location>
</feature>
<dbReference type="InterPro" id="IPR037197">
    <property type="entry name" value="WWE_dom_sf"/>
</dbReference>
<dbReference type="InterPro" id="IPR036465">
    <property type="entry name" value="vWFA_dom_sf"/>
</dbReference>
<dbReference type="GO" id="GO:0005737">
    <property type="term" value="C:cytoplasm"/>
    <property type="evidence" value="ECO:0007669"/>
    <property type="project" value="TreeGrafter"/>
</dbReference>
<feature type="domain" description="WWE" evidence="3">
    <location>
        <begin position="1007"/>
        <end position="1084"/>
    </location>
</feature>
<organism evidence="5 6">
    <name type="scientific">Crassostrea virginica</name>
    <name type="common">Eastern oyster</name>
    <dbReference type="NCBI Taxonomy" id="6565"/>
    <lineage>
        <taxon>Eukaryota</taxon>
        <taxon>Metazoa</taxon>
        <taxon>Spiralia</taxon>
        <taxon>Lophotrochozoa</taxon>
        <taxon>Mollusca</taxon>
        <taxon>Bivalvia</taxon>
        <taxon>Autobranchia</taxon>
        <taxon>Pteriomorphia</taxon>
        <taxon>Ostreida</taxon>
        <taxon>Ostreoidea</taxon>
        <taxon>Ostreidae</taxon>
        <taxon>Crassostrea</taxon>
    </lineage>
</organism>
<protein>
    <submittedName>
        <fullName evidence="6">Uncharacterized protein LOC111105409 isoform X1</fullName>
    </submittedName>
</protein>
<keyword evidence="5" id="KW-1185">Reference proteome</keyword>
<evidence type="ECO:0000256" key="1">
    <source>
        <dbReference type="SAM" id="MobiDB-lite"/>
    </source>
</evidence>
<dbReference type="InterPro" id="IPR010606">
    <property type="entry name" value="Mib_Herc2"/>
</dbReference>
<dbReference type="PROSITE" id="PS51416">
    <property type="entry name" value="MIB_HERC2"/>
    <property type="match status" value="2"/>
</dbReference>
<dbReference type="KEGG" id="cvn:111105409"/>
<dbReference type="PANTHER" id="PTHR24202">
    <property type="entry name" value="E3 UBIQUITIN-PROTEIN LIGASE MIB2"/>
    <property type="match status" value="1"/>
</dbReference>
<evidence type="ECO:0000313" key="6">
    <source>
        <dbReference type="RefSeq" id="XP_022295401.1"/>
    </source>
</evidence>
<feature type="domain" description="MIB/HERC2" evidence="4">
    <location>
        <begin position="720"/>
        <end position="793"/>
    </location>
</feature>
<dbReference type="PANTHER" id="PTHR24202:SF4">
    <property type="entry name" value="E3 UBIQUITIN-PROTEIN LIGASE MIB2-RELATED"/>
    <property type="match status" value="1"/>
</dbReference>
<dbReference type="InterPro" id="IPR002035">
    <property type="entry name" value="VWF_A"/>
</dbReference>
<dbReference type="SUPFAM" id="SSF159034">
    <property type="entry name" value="Mib/herc2 domain-like"/>
    <property type="match status" value="2"/>
</dbReference>
<dbReference type="GeneID" id="111105409"/>
<dbReference type="SUPFAM" id="SSF117839">
    <property type="entry name" value="WWE domain"/>
    <property type="match status" value="1"/>
</dbReference>
<dbReference type="InterPro" id="IPR004170">
    <property type="entry name" value="WWE_dom"/>
</dbReference>
<dbReference type="Pfam" id="PF02825">
    <property type="entry name" value="WWE"/>
    <property type="match status" value="1"/>
</dbReference>
<dbReference type="GO" id="GO:0016567">
    <property type="term" value="P:protein ubiquitination"/>
    <property type="evidence" value="ECO:0007669"/>
    <property type="project" value="InterPro"/>
</dbReference>
<proteinExistence type="predicted"/>
<evidence type="ECO:0000259" key="2">
    <source>
        <dbReference type="PROSITE" id="PS50234"/>
    </source>
</evidence>
<feature type="compositionally biased region" description="Polar residues" evidence="1">
    <location>
        <begin position="801"/>
        <end position="815"/>
    </location>
</feature>
<feature type="compositionally biased region" description="Polar residues" evidence="1">
    <location>
        <begin position="969"/>
        <end position="1001"/>
    </location>
</feature>
<evidence type="ECO:0000259" key="4">
    <source>
        <dbReference type="PROSITE" id="PS51416"/>
    </source>
</evidence>
<feature type="region of interest" description="Disordered" evidence="1">
    <location>
        <begin position="801"/>
        <end position="850"/>
    </location>
</feature>
<dbReference type="Gene3D" id="3.40.50.410">
    <property type="entry name" value="von Willebrand factor, type A domain"/>
    <property type="match status" value="1"/>
</dbReference>
<dbReference type="Gene3D" id="3.30.720.50">
    <property type="match status" value="1"/>
</dbReference>
<accession>A0A8B8AWB7</accession>
<reference evidence="6" key="1">
    <citation type="submission" date="2025-08" db="UniProtKB">
        <authorList>
            <consortium name="RefSeq"/>
        </authorList>
    </citation>
    <scope>IDENTIFICATION</scope>
    <source>
        <tissue evidence="6">Whole sample</tissue>
    </source>
</reference>
<feature type="domain" description="MIB/HERC2" evidence="4">
    <location>
        <begin position="651"/>
        <end position="721"/>
    </location>
</feature>
<dbReference type="Pfam" id="PF06701">
    <property type="entry name" value="MIB_HERC2"/>
    <property type="match status" value="2"/>
</dbReference>
<dbReference type="CDD" id="cd00198">
    <property type="entry name" value="vWFA"/>
    <property type="match status" value="1"/>
</dbReference>
<feature type="compositionally biased region" description="Basic and acidic residues" evidence="1">
    <location>
        <begin position="821"/>
        <end position="836"/>
    </location>
</feature>
<feature type="region of interest" description="Disordered" evidence="1">
    <location>
        <begin position="190"/>
        <end position="278"/>
    </location>
</feature>
<dbReference type="Gene3D" id="2.30.30.40">
    <property type="entry name" value="SH3 Domains"/>
    <property type="match status" value="2"/>
</dbReference>
<gene>
    <name evidence="6" type="primary">LOC111105409</name>
</gene>
<dbReference type="SMART" id="SM00327">
    <property type="entry name" value="VWA"/>
    <property type="match status" value="1"/>
</dbReference>
<dbReference type="GO" id="GO:0004842">
    <property type="term" value="F:ubiquitin-protein transferase activity"/>
    <property type="evidence" value="ECO:0007669"/>
    <property type="project" value="InterPro"/>
</dbReference>
<evidence type="ECO:0000259" key="3">
    <source>
        <dbReference type="PROSITE" id="PS50918"/>
    </source>
</evidence>
<feature type="domain" description="VWFA" evidence="2">
    <location>
        <begin position="390"/>
        <end position="582"/>
    </location>
</feature>
<dbReference type="PROSITE" id="PS50918">
    <property type="entry name" value="WWE"/>
    <property type="match status" value="1"/>
</dbReference>
<dbReference type="GO" id="GO:0046872">
    <property type="term" value="F:metal ion binding"/>
    <property type="evidence" value="ECO:0007669"/>
    <property type="project" value="InterPro"/>
</dbReference>
<feature type="compositionally biased region" description="Polar residues" evidence="1">
    <location>
        <begin position="892"/>
        <end position="904"/>
    </location>
</feature>
<feature type="compositionally biased region" description="Basic and acidic residues" evidence="1">
    <location>
        <begin position="944"/>
        <end position="968"/>
    </location>
</feature>
<name>A0A8B8AWB7_CRAVI</name>
<dbReference type="InterPro" id="IPR037252">
    <property type="entry name" value="Mib_Herc2_sf"/>
</dbReference>
<feature type="compositionally biased region" description="Polar residues" evidence="1">
    <location>
        <begin position="912"/>
        <end position="927"/>
    </location>
</feature>
<evidence type="ECO:0000313" key="5">
    <source>
        <dbReference type="Proteomes" id="UP000694844"/>
    </source>
</evidence>
<dbReference type="RefSeq" id="XP_022295401.1">
    <property type="nucleotide sequence ID" value="XM_022439693.1"/>
</dbReference>
<dbReference type="AlphaFoldDB" id="A0A8B8AWB7"/>
<sequence>MDEAEEQLKEINEKVKLIQTENKFIAKRLAKDIEQRERSENGAYRIGGLLDQVLELSEADKRQNNEVTEMIFAILETNRKISELNQTINEFHKSDGNLSSLVEDVDQEVNEVSNLLTTSANSCPAQNSVSDGGVEELSILENKSESRGESLFELEEKTEDLQTCRSESMCLSVDGSIGVDNAPHYVKENSEELASVGQSVLEPESEDQMMTQVSKSTEDAENDTASGTSDDFTKEVSHSEAEFEQNTKKEEASGLSKELVESSKEWRDKMSDTDQDSLKKLRKRKTPIEVDNRCTVILEEESQRKTEKEDQRNKEDVPAYLASEDPEMDTLLNQSDPENLLKRAAVFSASPVHESLGQFDRVEDDFWLKQAAIDAAEQQAFKHQQGRGLDIIFVLDTSASMEGEGMRQMKGAVTDILNELERNSALNVNVAIITFGCENKFHRHCSNRYYSLKRSLDELRCGGSSPIGAGLFLTRGTQGSVGVSVVRNWYVRPRVVLISDGIATDYHYPNGSEDMHPREDKREIKEELLSVAQLIGDNRTILCVPVGDPDMTVLEMISGLSDGGKIVHLHEAKRIGRFPRNVQIAAELNEIMKTCEKMDRASFQTTMSTIISGPELTDSDWDDIYEMVTSSGSEFKSPAMRADEVEDAEYQERYSYMPPIGTRVKRGPEWRWGDQDKHGPGTVIGHSTRPGHINVRWDSGKAYPYPYGANGEFSIVVCDSPRVLDDQIIAVGCLVIRGPDWEWGDQDGGEGSIGVVYRVNDVAVVHVRWPSGAKSNYRFGFDGKFDVKICDPFSPEVKRVLQQQGTTATASNITPESESSSSKKFEKKSERKRDSSEQEPQMTFEEIRRTGSSLDIMDMAPPIKHTVWSDFSISSATTLRSRSLTADQRLANGQQKAAASNMKQETQDRQSNESTNTNVKKTPSMGDSVSMEILPTDSSKKKKCDQASKETIEQNVDNKDFKSDHLEGQSKSNEPFSNTLLSTTEEANTDFNTRSETSSESLEPKPEASSDNESCDKVPSWQWKHPDGKWIAYSENVQEKLRKNFLKNPKSTVLISLSDSHFRVVFSKNKHINTETKDSAEIRKIYE</sequence>